<evidence type="ECO:0000313" key="2">
    <source>
        <dbReference type="Proteomes" id="UP000008216"/>
    </source>
</evidence>
<reference evidence="1 2" key="1">
    <citation type="journal article" date="2007" name="J. Bacteriol.">
        <title>The genome sequence of avian pathogenic Escherichia coli strain O1:K1:H7 shares strong similarities with human extraintestinal pathogenic E. coli genomes.</title>
        <authorList>
            <person name="Johnson T.J."/>
            <person name="Kariyawasam S."/>
            <person name="Wannemuehler Y."/>
            <person name="Mangiamele P."/>
            <person name="Johnson S.J."/>
            <person name="Doetkott C."/>
            <person name="Skyberg J.A."/>
            <person name="Lynne A.M."/>
            <person name="Johnson J.R."/>
            <person name="Nolan L.K."/>
        </authorList>
    </citation>
    <scope>NUCLEOTIDE SEQUENCE [LARGE SCALE GENOMIC DNA]</scope>
    <source>
        <strain evidence="1">APEC O1</strain>
    </source>
</reference>
<proteinExistence type="predicted"/>
<dbReference type="EMBL" id="CP000468">
    <property type="protein sequence ID" value="ABJ00818.1"/>
    <property type="molecule type" value="Genomic_DNA"/>
</dbReference>
<name>A0A0H2YZA0_ECOK1</name>
<protein>
    <recommendedName>
        <fullName evidence="3">Phage protein</fullName>
    </recommendedName>
</protein>
<keyword evidence="2" id="KW-1185">Reference proteome</keyword>
<evidence type="ECO:0000313" key="1">
    <source>
        <dbReference type="EMBL" id="ABJ00818.1"/>
    </source>
</evidence>
<dbReference type="Proteomes" id="UP000008216">
    <property type="component" value="Chromosome"/>
</dbReference>
<dbReference type="KEGG" id="ecv:APECO1_519"/>
<organism evidence="1 2">
    <name type="scientific">Escherichia coli O1:K1 / APEC</name>
    <dbReference type="NCBI Taxonomy" id="405955"/>
    <lineage>
        <taxon>Bacteria</taxon>
        <taxon>Pseudomonadati</taxon>
        <taxon>Pseudomonadota</taxon>
        <taxon>Gammaproteobacteria</taxon>
        <taxon>Enterobacterales</taxon>
        <taxon>Enterobacteriaceae</taxon>
        <taxon>Escherichia</taxon>
    </lineage>
</organism>
<accession>A0A0H2YZA0</accession>
<gene>
    <name evidence="1" type="ORF">APECO1_519</name>
</gene>
<dbReference type="AlphaFoldDB" id="A0A0H2YZA0"/>
<evidence type="ECO:0008006" key="3">
    <source>
        <dbReference type="Google" id="ProtNLM"/>
    </source>
</evidence>
<dbReference type="HOGENOM" id="CLU_191625_0_0_6"/>
<sequence>MIPYSKVESLAACRMTAQQIADVLDVDLNRLKENREAMTDFYAAIRKGRAKGEAELRAALFKLARKGDAFALRELLRVDKNQD</sequence>